<reference evidence="1 2" key="1">
    <citation type="journal article" date="2024" name="Genome Biol. Evol.">
        <title>Chromosome-level genome assembly of the viviparous eelpout Zoarces viviparus.</title>
        <authorList>
            <person name="Fuhrmann N."/>
            <person name="Brasseur M.V."/>
            <person name="Bakowski C.E."/>
            <person name="Podsiadlowski L."/>
            <person name="Prost S."/>
            <person name="Krehenwinkel H."/>
            <person name="Mayer C."/>
        </authorList>
    </citation>
    <scope>NUCLEOTIDE SEQUENCE [LARGE SCALE GENOMIC DNA]</scope>
    <source>
        <strain evidence="1">NO-MEL_2022_Ind0_liver</strain>
    </source>
</reference>
<organism evidence="1 2">
    <name type="scientific">Zoarces viviparus</name>
    <name type="common">Viviparous eelpout</name>
    <name type="synonym">Blennius viviparus</name>
    <dbReference type="NCBI Taxonomy" id="48416"/>
    <lineage>
        <taxon>Eukaryota</taxon>
        <taxon>Metazoa</taxon>
        <taxon>Chordata</taxon>
        <taxon>Craniata</taxon>
        <taxon>Vertebrata</taxon>
        <taxon>Euteleostomi</taxon>
        <taxon>Actinopterygii</taxon>
        <taxon>Neopterygii</taxon>
        <taxon>Teleostei</taxon>
        <taxon>Neoteleostei</taxon>
        <taxon>Acanthomorphata</taxon>
        <taxon>Eupercaria</taxon>
        <taxon>Perciformes</taxon>
        <taxon>Cottioidei</taxon>
        <taxon>Zoarcales</taxon>
        <taxon>Zoarcidae</taxon>
        <taxon>Zoarcinae</taxon>
        <taxon>Zoarces</taxon>
    </lineage>
</organism>
<evidence type="ECO:0000313" key="2">
    <source>
        <dbReference type="Proteomes" id="UP001488805"/>
    </source>
</evidence>
<proteinExistence type="predicted"/>
<comment type="caution">
    <text evidence="1">The sequence shown here is derived from an EMBL/GenBank/DDBJ whole genome shotgun (WGS) entry which is preliminary data.</text>
</comment>
<sequence length="75" mass="8400">MRRTSAGQTVHLTWITFNSFHKLLAPSSSSPLRSVASSPVALPPVSELFRVYHFISPTRSLTERLMESHHGLLVQ</sequence>
<dbReference type="EMBL" id="JBCEZU010000001">
    <property type="protein sequence ID" value="KAK9542131.1"/>
    <property type="molecule type" value="Genomic_DNA"/>
</dbReference>
<protein>
    <submittedName>
        <fullName evidence="1">Uncharacterized protein</fullName>
    </submittedName>
</protein>
<dbReference type="Proteomes" id="UP001488805">
    <property type="component" value="Unassembled WGS sequence"/>
</dbReference>
<gene>
    <name evidence="1" type="ORF">VZT92_000021</name>
</gene>
<name>A0AAW1G5H3_ZOAVI</name>
<keyword evidence="2" id="KW-1185">Reference proteome</keyword>
<accession>A0AAW1G5H3</accession>
<evidence type="ECO:0000313" key="1">
    <source>
        <dbReference type="EMBL" id="KAK9542131.1"/>
    </source>
</evidence>
<dbReference type="AlphaFoldDB" id="A0AAW1G5H3"/>